<name>A0A1I6UL19_9RHOB</name>
<sequence length="258" mass="27223">MFKTLALAATAAAALAAPALAEPYKVGIAAEPYPPFYSPDASGNWSGWEIDFADALCAEIEADCVITPVAWDGIIPALNTGKIDMIVASMSITEERAKQIAFSDKYYDTPTGVIALKDSKVQPTPEGVDGAYLGVSVGTIHETYARAHFAETAADIRSYPTVDEELQDLAAGRIDAVVGDMLALMPFLESDAGAACCEYRGAVESDPSILGHGVGVGLRKEDSELLDRVNSGIAAIRANGTYEALSEPYFEGLDIYGS</sequence>
<evidence type="ECO:0000256" key="1">
    <source>
        <dbReference type="ARBA" id="ARBA00022729"/>
    </source>
</evidence>
<dbReference type="STRING" id="311180.SAMN04488050_108131"/>
<dbReference type="PANTHER" id="PTHR35936">
    <property type="entry name" value="MEMBRANE-BOUND LYTIC MUREIN TRANSGLYCOSYLASE F"/>
    <property type="match status" value="1"/>
</dbReference>
<dbReference type="SMART" id="SM00062">
    <property type="entry name" value="PBPb"/>
    <property type="match status" value="1"/>
</dbReference>
<gene>
    <name evidence="4" type="ORF">SAMN04488050_108131</name>
</gene>
<feature type="chain" id="PRO_5011745620" evidence="2">
    <location>
        <begin position="22"/>
        <end position="258"/>
    </location>
</feature>
<dbReference type="InterPro" id="IPR001638">
    <property type="entry name" value="Solute-binding_3/MltF_N"/>
</dbReference>
<dbReference type="SUPFAM" id="SSF53850">
    <property type="entry name" value="Periplasmic binding protein-like II"/>
    <property type="match status" value="1"/>
</dbReference>
<keyword evidence="5" id="KW-1185">Reference proteome</keyword>
<feature type="domain" description="Solute-binding protein family 3/N-terminal" evidence="3">
    <location>
        <begin position="23"/>
        <end position="253"/>
    </location>
</feature>
<evidence type="ECO:0000256" key="2">
    <source>
        <dbReference type="SAM" id="SignalP"/>
    </source>
</evidence>
<dbReference type="OrthoDB" id="9807134at2"/>
<dbReference type="AlphaFoldDB" id="A0A1I6UL19"/>
<dbReference type="Proteomes" id="UP000199392">
    <property type="component" value="Unassembled WGS sequence"/>
</dbReference>
<proteinExistence type="predicted"/>
<evidence type="ECO:0000313" key="4">
    <source>
        <dbReference type="EMBL" id="SFT02098.1"/>
    </source>
</evidence>
<dbReference type="RefSeq" id="WP_092427180.1">
    <property type="nucleotide sequence ID" value="NZ_FNCL01000009.1"/>
</dbReference>
<reference evidence="5" key="1">
    <citation type="submission" date="2016-10" db="EMBL/GenBank/DDBJ databases">
        <authorList>
            <person name="Varghese N."/>
            <person name="Submissions S."/>
        </authorList>
    </citation>
    <scope>NUCLEOTIDE SEQUENCE [LARGE SCALE GENOMIC DNA]</scope>
    <source>
        <strain evidence="5">DSM 26894</strain>
    </source>
</reference>
<feature type="signal peptide" evidence="2">
    <location>
        <begin position="1"/>
        <end position="21"/>
    </location>
</feature>
<protein>
    <submittedName>
        <fullName evidence="4">Amino acid ABC transporter substrate-binding protein, PAAT family (TC 3.A.1.3.-)</fullName>
    </submittedName>
</protein>
<dbReference type="EMBL" id="FOZW01000008">
    <property type="protein sequence ID" value="SFT02098.1"/>
    <property type="molecule type" value="Genomic_DNA"/>
</dbReference>
<dbReference type="Pfam" id="PF00497">
    <property type="entry name" value="SBP_bac_3"/>
    <property type="match status" value="1"/>
</dbReference>
<dbReference type="PANTHER" id="PTHR35936:SF17">
    <property type="entry name" value="ARGININE-BINDING EXTRACELLULAR PROTEIN ARTP"/>
    <property type="match status" value="1"/>
</dbReference>
<evidence type="ECO:0000313" key="5">
    <source>
        <dbReference type="Proteomes" id="UP000199392"/>
    </source>
</evidence>
<keyword evidence="1 2" id="KW-0732">Signal</keyword>
<accession>A0A1I6UL19</accession>
<dbReference type="Gene3D" id="3.40.190.10">
    <property type="entry name" value="Periplasmic binding protein-like II"/>
    <property type="match status" value="2"/>
</dbReference>
<organism evidence="4 5">
    <name type="scientific">Alloyangia pacifica</name>
    <dbReference type="NCBI Taxonomy" id="311180"/>
    <lineage>
        <taxon>Bacteria</taxon>
        <taxon>Pseudomonadati</taxon>
        <taxon>Pseudomonadota</taxon>
        <taxon>Alphaproteobacteria</taxon>
        <taxon>Rhodobacterales</taxon>
        <taxon>Roseobacteraceae</taxon>
        <taxon>Alloyangia</taxon>
    </lineage>
</organism>
<evidence type="ECO:0000259" key="3">
    <source>
        <dbReference type="SMART" id="SM00062"/>
    </source>
</evidence>